<organism evidence="5 6">
    <name type="scientific">Rhynchophorus ferrugineus</name>
    <name type="common">Red palm weevil</name>
    <name type="synonym">Curculio ferrugineus</name>
    <dbReference type="NCBI Taxonomy" id="354439"/>
    <lineage>
        <taxon>Eukaryota</taxon>
        <taxon>Metazoa</taxon>
        <taxon>Ecdysozoa</taxon>
        <taxon>Arthropoda</taxon>
        <taxon>Hexapoda</taxon>
        <taxon>Insecta</taxon>
        <taxon>Pterygota</taxon>
        <taxon>Neoptera</taxon>
        <taxon>Endopterygota</taxon>
        <taxon>Coleoptera</taxon>
        <taxon>Polyphaga</taxon>
        <taxon>Cucujiformia</taxon>
        <taxon>Curculionidae</taxon>
        <taxon>Dryophthorinae</taxon>
        <taxon>Rhynchophorus</taxon>
    </lineage>
</organism>
<dbReference type="InterPro" id="IPR042121">
    <property type="entry name" value="MutL_C_regsub"/>
</dbReference>
<dbReference type="AlphaFoldDB" id="A0A834ILX9"/>
<dbReference type="InterPro" id="IPR038973">
    <property type="entry name" value="MutL/Mlh/Pms-like"/>
</dbReference>
<dbReference type="Pfam" id="PF13589">
    <property type="entry name" value="HATPase_c_3"/>
    <property type="match status" value="1"/>
</dbReference>
<comment type="similarity">
    <text evidence="1">Belongs to the DNA mismatch repair MutL/HexB family.</text>
</comment>
<evidence type="ECO:0000256" key="1">
    <source>
        <dbReference type="ARBA" id="ARBA00006082"/>
    </source>
</evidence>
<dbReference type="InterPro" id="IPR042120">
    <property type="entry name" value="MutL_C_dimsub"/>
</dbReference>
<evidence type="ECO:0000259" key="4">
    <source>
        <dbReference type="SMART" id="SM01340"/>
    </source>
</evidence>
<dbReference type="InterPro" id="IPR020568">
    <property type="entry name" value="Ribosomal_Su5_D2-typ_SF"/>
</dbReference>
<dbReference type="SUPFAM" id="SSF55874">
    <property type="entry name" value="ATPase domain of HSP90 chaperone/DNA topoisomerase II/histidine kinase"/>
    <property type="match status" value="1"/>
</dbReference>
<dbReference type="GO" id="GO:0006298">
    <property type="term" value="P:mismatch repair"/>
    <property type="evidence" value="ECO:0007669"/>
    <property type="project" value="InterPro"/>
</dbReference>
<dbReference type="InterPro" id="IPR014762">
    <property type="entry name" value="DNA_mismatch_repair_CS"/>
</dbReference>
<dbReference type="Pfam" id="PF08676">
    <property type="entry name" value="MutL_C"/>
    <property type="match status" value="1"/>
</dbReference>
<accession>A0A834ILX9</accession>
<evidence type="ECO:0000256" key="2">
    <source>
        <dbReference type="ARBA" id="ARBA00022763"/>
    </source>
</evidence>
<reference evidence="5" key="1">
    <citation type="submission" date="2020-08" db="EMBL/GenBank/DDBJ databases">
        <title>Genome sequencing and assembly of the red palm weevil Rhynchophorus ferrugineus.</title>
        <authorList>
            <person name="Dias G.B."/>
            <person name="Bergman C.M."/>
            <person name="Manee M."/>
        </authorList>
    </citation>
    <scope>NUCLEOTIDE SEQUENCE</scope>
    <source>
        <strain evidence="5">AA-2017</strain>
        <tissue evidence="5">Whole larva</tissue>
    </source>
</reference>
<dbReference type="SMART" id="SM00853">
    <property type="entry name" value="MutL_C"/>
    <property type="match status" value="1"/>
</dbReference>
<dbReference type="Gene3D" id="3.30.565.10">
    <property type="entry name" value="Histidine kinase-like ATPase, C-terminal domain"/>
    <property type="match status" value="1"/>
</dbReference>
<dbReference type="PANTHER" id="PTHR10073">
    <property type="entry name" value="DNA MISMATCH REPAIR PROTEIN MLH, PMS, MUTL"/>
    <property type="match status" value="1"/>
</dbReference>
<dbReference type="PROSITE" id="PS00058">
    <property type="entry name" value="DNA_MISMATCH_REPAIR_1"/>
    <property type="match status" value="1"/>
</dbReference>
<dbReference type="OrthoDB" id="10254304at2759"/>
<dbReference type="Gene3D" id="3.30.1540.20">
    <property type="entry name" value="MutL, C-terminal domain, dimerisation subdomain"/>
    <property type="match status" value="1"/>
</dbReference>
<dbReference type="InterPro" id="IPR014721">
    <property type="entry name" value="Ribsml_uS5_D2-typ_fold_subgr"/>
</dbReference>
<dbReference type="InterPro" id="IPR037198">
    <property type="entry name" value="MutL_C_sf"/>
</dbReference>
<protein>
    <recommendedName>
        <fullName evidence="7">Mismatch repair endonuclease PMS2</fullName>
    </recommendedName>
</protein>
<dbReference type="InterPro" id="IPR013507">
    <property type="entry name" value="DNA_mismatch_S5_2-like"/>
</dbReference>
<dbReference type="Gene3D" id="3.30.230.10">
    <property type="match status" value="1"/>
</dbReference>
<dbReference type="Pfam" id="PF01119">
    <property type="entry name" value="DNA_mis_repair"/>
    <property type="match status" value="1"/>
</dbReference>
<feature type="domain" description="MutL C-terminal dimerisation" evidence="3">
    <location>
        <begin position="548"/>
        <end position="694"/>
    </location>
</feature>
<dbReference type="NCBIfam" id="TIGR00585">
    <property type="entry name" value="mutl"/>
    <property type="match status" value="1"/>
</dbReference>
<dbReference type="EMBL" id="JAACXV010000262">
    <property type="protein sequence ID" value="KAF7281028.1"/>
    <property type="molecule type" value="Genomic_DNA"/>
</dbReference>
<dbReference type="FunFam" id="3.30.230.10:FF:000032">
    <property type="entry name" value="mismatch repair endonuclease PMS2 isoform X2"/>
    <property type="match status" value="1"/>
</dbReference>
<dbReference type="InterPro" id="IPR002099">
    <property type="entry name" value="MutL/Mlh/PMS"/>
</dbReference>
<dbReference type="SUPFAM" id="SSF118116">
    <property type="entry name" value="DNA mismatch repair protein MutL"/>
    <property type="match status" value="1"/>
</dbReference>
<evidence type="ECO:0008006" key="7">
    <source>
        <dbReference type="Google" id="ProtNLM"/>
    </source>
</evidence>
<dbReference type="GO" id="GO:0140664">
    <property type="term" value="F:ATP-dependent DNA damage sensor activity"/>
    <property type="evidence" value="ECO:0007669"/>
    <property type="project" value="InterPro"/>
</dbReference>
<evidence type="ECO:0000313" key="6">
    <source>
        <dbReference type="Proteomes" id="UP000625711"/>
    </source>
</evidence>
<dbReference type="InterPro" id="IPR036890">
    <property type="entry name" value="HATPase_C_sf"/>
</dbReference>
<dbReference type="SMART" id="SM01340">
    <property type="entry name" value="DNA_mis_repair"/>
    <property type="match status" value="1"/>
</dbReference>
<dbReference type="SUPFAM" id="SSF54211">
    <property type="entry name" value="Ribosomal protein S5 domain 2-like"/>
    <property type="match status" value="1"/>
</dbReference>
<dbReference type="Proteomes" id="UP000625711">
    <property type="component" value="Unassembled WGS sequence"/>
</dbReference>
<dbReference type="GO" id="GO:0016887">
    <property type="term" value="F:ATP hydrolysis activity"/>
    <property type="evidence" value="ECO:0007669"/>
    <property type="project" value="InterPro"/>
</dbReference>
<keyword evidence="2" id="KW-0227">DNA damage</keyword>
<feature type="domain" description="DNA mismatch repair protein S5" evidence="4">
    <location>
        <begin position="226"/>
        <end position="363"/>
    </location>
</feature>
<dbReference type="GO" id="GO:0005524">
    <property type="term" value="F:ATP binding"/>
    <property type="evidence" value="ECO:0007669"/>
    <property type="project" value="InterPro"/>
</dbReference>
<dbReference type="GO" id="GO:0030983">
    <property type="term" value="F:mismatched DNA binding"/>
    <property type="evidence" value="ECO:0007669"/>
    <property type="project" value="InterPro"/>
</dbReference>
<comment type="caution">
    <text evidence="5">The sequence shown here is derived from an EMBL/GenBank/DDBJ whole genome shotgun (WGS) entry which is preliminary data.</text>
</comment>
<gene>
    <name evidence="5" type="ORF">GWI33_005214</name>
</gene>
<evidence type="ECO:0000313" key="5">
    <source>
        <dbReference type="EMBL" id="KAF7281028.1"/>
    </source>
</evidence>
<evidence type="ECO:0000259" key="3">
    <source>
        <dbReference type="SMART" id="SM00853"/>
    </source>
</evidence>
<dbReference type="FunFam" id="3.30.565.10:FF:000014">
    <property type="entry name" value="Mismatch repair endonuclease pms1, putative"/>
    <property type="match status" value="1"/>
</dbReference>
<dbReference type="CDD" id="cd03484">
    <property type="entry name" value="MutL_Trans_hPMS_2_like"/>
    <property type="match status" value="1"/>
</dbReference>
<dbReference type="PANTHER" id="PTHR10073:SF52">
    <property type="entry name" value="MISMATCH REPAIR ENDONUCLEASE PMS2"/>
    <property type="match status" value="1"/>
</dbReference>
<proteinExistence type="inferred from homology"/>
<keyword evidence="6" id="KW-1185">Reference proteome</keyword>
<dbReference type="InterPro" id="IPR014790">
    <property type="entry name" value="MutL_C"/>
</dbReference>
<name>A0A834ILX9_RHYFE</name>
<sequence>MNIDTVSVEDNKEIKAIGNETIHKICSGQVILDISIAVKELIENAVDAGATIIDIYLKEYGSELIEVSDNGSGIHESNFQNLTLKHFTSKIREFNDLEQLITLGFRGEALSSLCSLSDVEITTCHSSAGRGTKLKYDTNGKIIHQEIFPRQQGTSVILKNIFSSLPVRRKQFLRNMKKELVKLCNLLYAYCLLPLGIKYLCTHMTNKGTKTKIVATDGSKIVKENIINVFGVKQLSTLIQIELIEPTVDILEEYSLSLNPGEELPFDIDCLISSALHGSGRSSSDRQFYYINNRPCEPHKLMKLVNEVYKQFNSKQYPFVYLNIKTKSCFVDVNITPDKRQIFLEKEKLLLAAVKCSLLGAFKDTPSTFQVQNLEVSKQLSAFKRESKKSIKRSQTEGDVTSTSFMERFAKKHKSDETCYSSSSQMDITFSQVQEETNLKTLVDLACNLGTEKQTHCVQDVTSLKDELDDGKIDVTLDSPSSTADRREVVLKINLQSIRDRLESLTVDGDFKAQQVKFRSLIEPKSNKDAEEELEKNISKEEFSKMIVIGQFNLGFIIAQLNNDLFIVDQHASDEKYNFEQLQLNTVIDSQTLVSPKYLELTVTGKSIIRDFENVFNKNGFYFKKERDSDDNEKFYLTKIPISNKVVFGKADVDEMIFMLQENSDCAKICRPSKIRAMFASRACRKSVMIGKALSAREMKKLLCNMGTIEHPWNCPHGRPTMRHLINLNLIM</sequence>
<dbReference type="GO" id="GO:0032389">
    <property type="term" value="C:MutLalpha complex"/>
    <property type="evidence" value="ECO:0007669"/>
    <property type="project" value="TreeGrafter"/>
</dbReference>
<dbReference type="FunFam" id="3.30.1370.100:FF:000001">
    <property type="entry name" value="Mismatch repair endonuclease pms1, putative"/>
    <property type="match status" value="1"/>
</dbReference>
<dbReference type="CDD" id="cd16926">
    <property type="entry name" value="HATPase_MutL-MLH-PMS-like"/>
    <property type="match status" value="1"/>
</dbReference>
<dbReference type="Gene3D" id="3.30.1370.100">
    <property type="entry name" value="MutL, C-terminal domain, regulatory subdomain"/>
    <property type="match status" value="1"/>
</dbReference>